<dbReference type="CDD" id="cd00176">
    <property type="entry name" value="SPEC"/>
    <property type="match status" value="1"/>
</dbReference>
<dbReference type="Gene3D" id="1.20.58.60">
    <property type="match status" value="2"/>
</dbReference>
<dbReference type="SUPFAM" id="SSF46966">
    <property type="entry name" value="Spectrin repeat"/>
    <property type="match status" value="1"/>
</dbReference>
<dbReference type="InterPro" id="IPR002017">
    <property type="entry name" value="Spectrin_repeat"/>
</dbReference>
<dbReference type="SMART" id="SM00150">
    <property type="entry name" value="SPEC"/>
    <property type="match status" value="2"/>
</dbReference>
<keyword evidence="3" id="KW-1185">Reference proteome</keyword>
<dbReference type="Pfam" id="PF00435">
    <property type="entry name" value="Spectrin"/>
    <property type="match status" value="2"/>
</dbReference>
<keyword evidence="2" id="KW-0175">Coiled coil</keyword>
<dbReference type="FunFam" id="1.20.58.60:FF:000017">
    <property type="entry name" value="Spectrin alpha chain, non-erythrocytic 1"/>
    <property type="match status" value="1"/>
</dbReference>
<organism evidence="3 4">
    <name type="scientific">Meloidogyne incognita</name>
    <name type="common">Southern root-knot nematode worm</name>
    <name type="synonym">Oxyuris incognita</name>
    <dbReference type="NCBI Taxonomy" id="6306"/>
    <lineage>
        <taxon>Eukaryota</taxon>
        <taxon>Metazoa</taxon>
        <taxon>Ecdysozoa</taxon>
        <taxon>Nematoda</taxon>
        <taxon>Chromadorea</taxon>
        <taxon>Rhabditida</taxon>
        <taxon>Tylenchina</taxon>
        <taxon>Tylenchomorpha</taxon>
        <taxon>Tylenchoidea</taxon>
        <taxon>Meloidogynidae</taxon>
        <taxon>Meloidogyninae</taxon>
        <taxon>Meloidogyne</taxon>
        <taxon>Meloidogyne incognita group</taxon>
    </lineage>
</organism>
<dbReference type="InterPro" id="IPR018159">
    <property type="entry name" value="Spectrin/alpha-actinin"/>
</dbReference>
<evidence type="ECO:0000313" key="3">
    <source>
        <dbReference type="Proteomes" id="UP000887563"/>
    </source>
</evidence>
<evidence type="ECO:0000256" key="1">
    <source>
        <dbReference type="ARBA" id="ARBA00022737"/>
    </source>
</evidence>
<dbReference type="Proteomes" id="UP000887563">
    <property type="component" value="Unplaced"/>
</dbReference>
<evidence type="ECO:0000256" key="2">
    <source>
        <dbReference type="SAM" id="Coils"/>
    </source>
</evidence>
<name>A0A914MKC9_MELIC</name>
<dbReference type="WBParaSite" id="Minc3s02076g28127">
    <property type="protein sequence ID" value="Minc3s02076g28127"/>
    <property type="gene ID" value="Minc3s02076g28127"/>
</dbReference>
<keyword evidence="1" id="KW-0677">Repeat</keyword>
<evidence type="ECO:0000313" key="4">
    <source>
        <dbReference type="WBParaSite" id="Minc3s02076g28127"/>
    </source>
</evidence>
<proteinExistence type="predicted"/>
<feature type="coiled-coil region" evidence="2">
    <location>
        <begin position="133"/>
        <end position="167"/>
    </location>
</feature>
<accession>A0A914MKC9</accession>
<protein>
    <submittedName>
        <fullName evidence="4">Uncharacterized protein</fullName>
    </submittedName>
</protein>
<sequence length="288" mass="32625">MKDLEFWLGEVETLLSSKDTDCDLPSIENLLKKHQLLEADINAHADRVANVNGQAEALMEADQLYKDSIETRMQGITERYANVKDMAKQRRENLNKAITVHQLLTDIDDEESWIKLKKLLVSSDDYGRDLTGVQNLNGKHRRLDIELASHQAQVQNLRSKAVELLQASEVRAPEILKRIKALEDSWHLFLFNKKRSKLPNVTEFKQYLCLCTRTGTRARTWAPIQVPGHVLGHRFRCLGTYSGTSSGARARTWAPIQVPGHVLGHRFRCLGTYSGTSSGARARTWAPV</sequence>
<dbReference type="PANTHER" id="PTHR11915">
    <property type="entry name" value="SPECTRIN/FILAMIN RELATED CYTOSKELETAL PROTEIN"/>
    <property type="match status" value="1"/>
</dbReference>
<reference evidence="4" key="1">
    <citation type="submission" date="2022-11" db="UniProtKB">
        <authorList>
            <consortium name="WormBaseParasite"/>
        </authorList>
    </citation>
    <scope>IDENTIFICATION</scope>
</reference>
<dbReference type="AlphaFoldDB" id="A0A914MKC9"/>